<feature type="transmembrane region" description="Helical" evidence="7">
    <location>
        <begin position="514"/>
        <end position="536"/>
    </location>
</feature>
<feature type="transmembrane region" description="Helical" evidence="7">
    <location>
        <begin position="433"/>
        <end position="452"/>
    </location>
</feature>
<feature type="transmembrane region" description="Helical" evidence="7">
    <location>
        <begin position="6"/>
        <end position="24"/>
    </location>
</feature>
<evidence type="ECO:0000256" key="7">
    <source>
        <dbReference type="SAM" id="Phobius"/>
    </source>
</evidence>
<comment type="subcellular location">
    <subcellularLocation>
        <location evidence="1">Membrane</location>
        <topology evidence="1">Multi-pass membrane protein</topology>
    </subcellularLocation>
</comment>
<dbReference type="InterPro" id="IPR051679">
    <property type="entry name" value="DASS-Related_Transporters"/>
</dbReference>
<proteinExistence type="predicted"/>
<evidence type="ECO:0000256" key="4">
    <source>
        <dbReference type="ARBA" id="ARBA00022737"/>
    </source>
</evidence>
<sequence>MMYEFLQPYYVAGLTVLLFALLALTRLRPSWIFSGGVLLLYLPGFISPERLLEHSVNMALISLLLLMIASVALERTRILNWVSRQIFRTGYRVTLLRMGALVSISSAFLNNSAVVASLIGVVRRSPDFPAQRLLIPLSYFAIFGGTLTLIGTSTNLVVNSFLLERGLPGFDFFAFLPVGLAVVFICGGLVVLLSFLLPTARVTEGKSAEYFLDAKVAANSPLIGKSVMENGLRSLEGLFLVEIVRKKQLISPVAPQMKIEAGDRMIFSGDVAHASEILSLPGVEMFAHSNGLLSSNLNEVLLSPSSSIVGRTLKSVDFRSRFDAAVVAIGRGGENLSGKLGDIKLLAGDRLVLAVGPDFEKRRNLSRNFFFLSDTEVQQKLKPVQEWSAIVGFGLLVSLAAAKVMSLFTGLLLYLAVMVILKVLRPAEIRRRIPFDIWIVIIGALCLADSFQSSGLAQMISSQIFASLGTGNHIAALAVIFLLTLAMTEVVTNNAAAALSFPLALAVAESFGVNYMPFVMAVAFGASASFLSPIGYQTNLMVMNAGNYHLSHFFKIGLPVSVVYSSVVLFLIPQFFYF</sequence>
<dbReference type="InterPro" id="IPR036721">
    <property type="entry name" value="RCK_C_sf"/>
</dbReference>
<evidence type="ECO:0000259" key="8">
    <source>
        <dbReference type="PROSITE" id="PS51202"/>
    </source>
</evidence>
<feature type="transmembrane region" description="Helical" evidence="7">
    <location>
        <begin position="556"/>
        <end position="577"/>
    </location>
</feature>
<keyword evidence="4" id="KW-0677">Repeat</keyword>
<dbReference type="InterPro" id="IPR006037">
    <property type="entry name" value="RCK_C"/>
</dbReference>
<keyword evidence="10" id="KW-1185">Reference proteome</keyword>
<dbReference type="Gene3D" id="3.30.70.1450">
    <property type="entry name" value="Regulator of K+ conductance, C-terminal domain"/>
    <property type="match status" value="2"/>
</dbReference>
<evidence type="ECO:0000256" key="1">
    <source>
        <dbReference type="ARBA" id="ARBA00004141"/>
    </source>
</evidence>
<evidence type="ECO:0000256" key="6">
    <source>
        <dbReference type="ARBA" id="ARBA00023136"/>
    </source>
</evidence>
<dbReference type="PANTHER" id="PTHR43652">
    <property type="entry name" value="BASIC AMINO ACID ANTIPORTER YFCC-RELATED"/>
    <property type="match status" value="1"/>
</dbReference>
<dbReference type="EMBL" id="BAABJZ010000006">
    <property type="protein sequence ID" value="GAA4874901.1"/>
    <property type="molecule type" value="Genomic_DNA"/>
</dbReference>
<protein>
    <submittedName>
        <fullName evidence="9">SLC13 family permease</fullName>
    </submittedName>
</protein>
<dbReference type="Pfam" id="PF02080">
    <property type="entry name" value="TrkA_C"/>
    <property type="match status" value="2"/>
</dbReference>
<evidence type="ECO:0000256" key="3">
    <source>
        <dbReference type="ARBA" id="ARBA00022692"/>
    </source>
</evidence>
<evidence type="ECO:0000313" key="10">
    <source>
        <dbReference type="Proteomes" id="UP001499988"/>
    </source>
</evidence>
<feature type="transmembrane region" description="Helical" evidence="7">
    <location>
        <begin position="54"/>
        <end position="73"/>
    </location>
</feature>
<evidence type="ECO:0000256" key="5">
    <source>
        <dbReference type="ARBA" id="ARBA00022989"/>
    </source>
</evidence>
<dbReference type="PANTHER" id="PTHR43652:SF2">
    <property type="entry name" value="BASIC AMINO ACID ANTIPORTER YFCC-RELATED"/>
    <property type="match status" value="1"/>
</dbReference>
<feature type="transmembrane region" description="Helical" evidence="7">
    <location>
        <begin position="390"/>
        <end position="421"/>
    </location>
</feature>
<evidence type="ECO:0000256" key="2">
    <source>
        <dbReference type="ARBA" id="ARBA00022448"/>
    </source>
</evidence>
<keyword evidence="6 7" id="KW-0472">Membrane</keyword>
<reference evidence="10" key="1">
    <citation type="journal article" date="2019" name="Int. J. Syst. Evol. Microbiol.">
        <title>The Global Catalogue of Microorganisms (GCM) 10K type strain sequencing project: providing services to taxonomists for standard genome sequencing and annotation.</title>
        <authorList>
            <consortium name="The Broad Institute Genomics Platform"/>
            <consortium name="The Broad Institute Genome Sequencing Center for Infectious Disease"/>
            <person name="Wu L."/>
            <person name="Ma J."/>
        </authorList>
    </citation>
    <scope>NUCLEOTIDE SEQUENCE [LARGE SCALE GENOMIC DNA]</scope>
    <source>
        <strain evidence="10">JCM 18401</strain>
    </source>
</reference>
<keyword evidence="5 7" id="KW-1133">Transmembrane helix</keyword>
<dbReference type="PROSITE" id="PS51202">
    <property type="entry name" value="RCK_C"/>
    <property type="match status" value="2"/>
</dbReference>
<feature type="domain" description="RCK C-terminal" evidence="8">
    <location>
        <begin position="285"/>
        <end position="370"/>
    </location>
</feature>
<name>A0ABP9EBW6_9GAMM</name>
<feature type="domain" description="RCK C-terminal" evidence="8">
    <location>
        <begin position="199"/>
        <end position="283"/>
    </location>
</feature>
<dbReference type="PROSITE" id="PS01271">
    <property type="entry name" value="NA_SULFATE"/>
    <property type="match status" value="1"/>
</dbReference>
<evidence type="ECO:0000313" key="9">
    <source>
        <dbReference type="EMBL" id="GAA4874901.1"/>
    </source>
</evidence>
<feature type="transmembrane region" description="Helical" evidence="7">
    <location>
        <begin position="94"/>
        <end position="119"/>
    </location>
</feature>
<feature type="transmembrane region" description="Helical" evidence="7">
    <location>
        <begin position="174"/>
        <end position="197"/>
    </location>
</feature>
<accession>A0ABP9EBW6</accession>
<feature type="transmembrane region" description="Helical" evidence="7">
    <location>
        <begin position="464"/>
        <end position="483"/>
    </location>
</feature>
<dbReference type="InterPro" id="IPR004680">
    <property type="entry name" value="Cit_transptr-like_dom"/>
</dbReference>
<dbReference type="Proteomes" id="UP001499988">
    <property type="component" value="Unassembled WGS sequence"/>
</dbReference>
<keyword evidence="3 7" id="KW-0812">Transmembrane</keyword>
<feature type="transmembrane region" description="Helical" evidence="7">
    <location>
        <begin position="31"/>
        <end position="48"/>
    </location>
</feature>
<feature type="transmembrane region" description="Helical" evidence="7">
    <location>
        <begin position="490"/>
        <end position="508"/>
    </location>
</feature>
<gene>
    <name evidence="9" type="ORF">GCM10023333_05050</name>
</gene>
<dbReference type="SUPFAM" id="SSF116726">
    <property type="entry name" value="TrkA C-terminal domain-like"/>
    <property type="match status" value="2"/>
</dbReference>
<keyword evidence="2" id="KW-0813">Transport</keyword>
<feature type="transmembrane region" description="Helical" evidence="7">
    <location>
        <begin position="139"/>
        <end position="162"/>
    </location>
</feature>
<comment type="caution">
    <text evidence="9">The sequence shown here is derived from an EMBL/GenBank/DDBJ whole genome shotgun (WGS) entry which is preliminary data.</text>
</comment>
<dbReference type="InterPro" id="IPR031312">
    <property type="entry name" value="Na/sul_symport_CS"/>
</dbReference>
<organism evidence="9 10">
    <name type="scientific">Ferrimonas pelagia</name>
    <dbReference type="NCBI Taxonomy" id="1177826"/>
    <lineage>
        <taxon>Bacteria</taxon>
        <taxon>Pseudomonadati</taxon>
        <taxon>Pseudomonadota</taxon>
        <taxon>Gammaproteobacteria</taxon>
        <taxon>Alteromonadales</taxon>
        <taxon>Ferrimonadaceae</taxon>
        <taxon>Ferrimonas</taxon>
    </lineage>
</organism>
<dbReference type="Pfam" id="PF03600">
    <property type="entry name" value="CitMHS"/>
    <property type="match status" value="1"/>
</dbReference>